<evidence type="ECO:0000259" key="5">
    <source>
        <dbReference type="Pfam" id="PF19036"/>
    </source>
</evidence>
<evidence type="ECO:0000256" key="2">
    <source>
        <dbReference type="ARBA" id="ARBA00008550"/>
    </source>
</evidence>
<dbReference type="GO" id="GO:1905515">
    <property type="term" value="P:non-motile cilium assembly"/>
    <property type="evidence" value="ECO:0007669"/>
    <property type="project" value="TreeGrafter"/>
</dbReference>
<dbReference type="OrthoDB" id="74835at2759"/>
<evidence type="ECO:0000256" key="4">
    <source>
        <dbReference type="ARBA" id="ARBA00023212"/>
    </source>
</evidence>
<dbReference type="InterPro" id="IPR043972">
    <property type="entry name" value="FUZ/MON1/HPS1_longin_1"/>
</dbReference>
<dbReference type="Proteomes" id="UP000792457">
    <property type="component" value="Unassembled WGS sequence"/>
</dbReference>
<evidence type="ECO:0000259" key="6">
    <source>
        <dbReference type="Pfam" id="PF19037"/>
    </source>
</evidence>
<sequence length="464" mass="51600">MKLGITKEAAANRSCQKKVGCAKKSLKRVNRLMPKIGRYLEKNGNWIFAFYTPNIRVPQTTLSFAVVASLNGVHMFTKSQSAVLHSTTTKESTVVWRDFESSLTLIGAVTGVPEIAIYNLLGVVFDAMVLMVGIEELKEIRNVDRLKRNIRFCSPPKVCFPLIDRLLESIKPEGKMGASNDLVGLTEVILCHENHLLQGILDTYAEAIDSMYGCLLIHGKIAVATSGWWSLTPVERSLLSLLASVENLATLQDIPIFLPHKSPNVPFRLVTCRLLPWAEVLVLCGPKPSLQDVERIAIQSWRLGNETLRAANVHCPTPRNIPSSLMIDGGILGFLLVDENLGKFMLSTNVLGDGAAHGDVVSHPVSEAHRKMVLRTFYWQISSTFMPSSVKSPDEETQNVSSIRECPPRALESYWCSEYHKCHAMQLGSNQIFVLYSAAVPTPTMRVLSRNTLKMIVNDKQLCW</sequence>
<dbReference type="AlphaFoldDB" id="A0A8K0NSY2"/>
<dbReference type="PANTHER" id="PTHR13559:SF1">
    <property type="entry name" value="PROTEIN FUZZY HOMOLOG"/>
    <property type="match status" value="1"/>
</dbReference>
<dbReference type="Pfam" id="PF19036">
    <property type="entry name" value="Fuz_longin_1"/>
    <property type="match status" value="1"/>
</dbReference>
<dbReference type="InterPro" id="IPR043971">
    <property type="entry name" value="FUZ/MON1/HPS1_longin_2"/>
</dbReference>
<evidence type="ECO:0000256" key="1">
    <source>
        <dbReference type="ARBA" id="ARBA00004245"/>
    </source>
</evidence>
<evidence type="ECO:0000313" key="9">
    <source>
        <dbReference type="Proteomes" id="UP000792457"/>
    </source>
</evidence>
<dbReference type="InterPro" id="IPR043970">
    <property type="entry name" value="FUZ/MON1/HPS1_longin_3"/>
</dbReference>
<dbReference type="EMBL" id="KZ308162">
    <property type="protein sequence ID" value="KAG8223505.1"/>
    <property type="molecule type" value="Genomic_DNA"/>
</dbReference>
<proteinExistence type="inferred from homology"/>
<dbReference type="Pfam" id="PF19038">
    <property type="entry name" value="Fuz_longin_3"/>
    <property type="match status" value="1"/>
</dbReference>
<organism evidence="8 9">
    <name type="scientific">Ladona fulva</name>
    <name type="common">Scarce chaser dragonfly</name>
    <name type="synonym">Libellula fulva</name>
    <dbReference type="NCBI Taxonomy" id="123851"/>
    <lineage>
        <taxon>Eukaryota</taxon>
        <taxon>Metazoa</taxon>
        <taxon>Ecdysozoa</taxon>
        <taxon>Arthropoda</taxon>
        <taxon>Hexapoda</taxon>
        <taxon>Insecta</taxon>
        <taxon>Pterygota</taxon>
        <taxon>Palaeoptera</taxon>
        <taxon>Odonata</taxon>
        <taxon>Epiprocta</taxon>
        <taxon>Anisoptera</taxon>
        <taxon>Libelluloidea</taxon>
        <taxon>Libellulidae</taxon>
        <taxon>Ladona</taxon>
    </lineage>
</organism>
<keyword evidence="9" id="KW-1185">Reference proteome</keyword>
<comment type="subcellular location">
    <subcellularLocation>
        <location evidence="1">Cytoplasm</location>
        <location evidence="1">Cytoskeleton</location>
    </subcellularLocation>
</comment>
<feature type="domain" description="FUZ/MON1/HPS1 third Longin" evidence="7">
    <location>
        <begin position="330"/>
        <end position="458"/>
    </location>
</feature>
<evidence type="ECO:0000259" key="7">
    <source>
        <dbReference type="Pfam" id="PF19038"/>
    </source>
</evidence>
<dbReference type="GO" id="GO:0005856">
    <property type="term" value="C:cytoskeleton"/>
    <property type="evidence" value="ECO:0007669"/>
    <property type="project" value="UniProtKB-SubCell"/>
</dbReference>
<accession>A0A8K0NSY2</accession>
<dbReference type="InterPro" id="IPR026069">
    <property type="entry name" value="Fuzzy"/>
</dbReference>
<reference evidence="8" key="2">
    <citation type="submission" date="2017-10" db="EMBL/GenBank/DDBJ databases">
        <title>Ladona fulva Genome sequencing and assembly.</title>
        <authorList>
            <person name="Murali S."/>
            <person name="Richards S."/>
            <person name="Bandaranaike D."/>
            <person name="Bellair M."/>
            <person name="Blankenburg K."/>
            <person name="Chao H."/>
            <person name="Dinh H."/>
            <person name="Doddapaneni H."/>
            <person name="Dugan-Rocha S."/>
            <person name="Elkadiri S."/>
            <person name="Gnanaolivu R."/>
            <person name="Hernandez B."/>
            <person name="Skinner E."/>
            <person name="Javaid M."/>
            <person name="Lee S."/>
            <person name="Li M."/>
            <person name="Ming W."/>
            <person name="Munidasa M."/>
            <person name="Muniz J."/>
            <person name="Nguyen L."/>
            <person name="Hughes D."/>
            <person name="Osuji N."/>
            <person name="Pu L.-L."/>
            <person name="Puazo M."/>
            <person name="Qu C."/>
            <person name="Quiroz J."/>
            <person name="Raj R."/>
            <person name="Weissenberger G."/>
            <person name="Xin Y."/>
            <person name="Zou X."/>
            <person name="Han Y."/>
            <person name="Worley K."/>
            <person name="Muzny D."/>
            <person name="Gibbs R."/>
        </authorList>
    </citation>
    <scope>NUCLEOTIDE SEQUENCE</scope>
    <source>
        <strain evidence="8">Sampled in the wild</strain>
    </source>
</reference>
<dbReference type="PANTHER" id="PTHR13559">
    <property type="entry name" value="INTRACELLULAR TRAFFIC PROTEIN-RELATED"/>
    <property type="match status" value="1"/>
</dbReference>
<dbReference type="GO" id="GO:0016192">
    <property type="term" value="P:vesicle-mediated transport"/>
    <property type="evidence" value="ECO:0007669"/>
    <property type="project" value="InterPro"/>
</dbReference>
<reference evidence="8" key="1">
    <citation type="submission" date="2013-04" db="EMBL/GenBank/DDBJ databases">
        <authorList>
            <person name="Qu J."/>
            <person name="Murali S.C."/>
            <person name="Bandaranaike D."/>
            <person name="Bellair M."/>
            <person name="Blankenburg K."/>
            <person name="Chao H."/>
            <person name="Dinh H."/>
            <person name="Doddapaneni H."/>
            <person name="Downs B."/>
            <person name="Dugan-Rocha S."/>
            <person name="Elkadiri S."/>
            <person name="Gnanaolivu R.D."/>
            <person name="Hernandez B."/>
            <person name="Javaid M."/>
            <person name="Jayaseelan J.C."/>
            <person name="Lee S."/>
            <person name="Li M."/>
            <person name="Ming W."/>
            <person name="Munidasa M."/>
            <person name="Muniz J."/>
            <person name="Nguyen L."/>
            <person name="Ongeri F."/>
            <person name="Osuji N."/>
            <person name="Pu L.-L."/>
            <person name="Puazo M."/>
            <person name="Qu C."/>
            <person name="Quiroz J."/>
            <person name="Raj R."/>
            <person name="Weissenberger G."/>
            <person name="Xin Y."/>
            <person name="Zou X."/>
            <person name="Han Y."/>
            <person name="Richards S."/>
            <person name="Worley K."/>
            <person name="Muzny D."/>
            <person name="Gibbs R."/>
        </authorList>
    </citation>
    <scope>NUCLEOTIDE SEQUENCE</scope>
    <source>
        <strain evidence="8">Sampled in the wild</strain>
    </source>
</reference>
<name>A0A8K0NSY2_LADFU</name>
<evidence type="ECO:0000313" key="8">
    <source>
        <dbReference type="EMBL" id="KAG8223505.1"/>
    </source>
</evidence>
<comment type="similarity">
    <text evidence="2">Belongs to the fuzzy family.</text>
</comment>
<feature type="domain" description="FUZ/MON1/HPS1 first Longin" evidence="5">
    <location>
        <begin position="59"/>
        <end position="153"/>
    </location>
</feature>
<evidence type="ECO:0008006" key="10">
    <source>
        <dbReference type="Google" id="ProtNLM"/>
    </source>
</evidence>
<dbReference type="Pfam" id="PF19037">
    <property type="entry name" value="Fuz_longin_2"/>
    <property type="match status" value="1"/>
</dbReference>
<keyword evidence="3" id="KW-0963">Cytoplasm</keyword>
<comment type="caution">
    <text evidence="8">The sequence shown here is derived from an EMBL/GenBank/DDBJ whole genome shotgun (WGS) entry which is preliminary data.</text>
</comment>
<keyword evidence="4" id="KW-0206">Cytoskeleton</keyword>
<protein>
    <recommendedName>
        <fullName evidence="10">Protein fuzzy homolog</fullName>
    </recommendedName>
</protein>
<feature type="domain" description="FUZ/MON1/HPS1 second Longin" evidence="6">
    <location>
        <begin position="209"/>
        <end position="301"/>
    </location>
</feature>
<gene>
    <name evidence="8" type="ORF">J437_LFUL004973</name>
</gene>
<evidence type="ECO:0000256" key="3">
    <source>
        <dbReference type="ARBA" id="ARBA00022490"/>
    </source>
</evidence>